<evidence type="ECO:0000256" key="5">
    <source>
        <dbReference type="SAM" id="Phobius"/>
    </source>
</evidence>
<feature type="transmembrane region" description="Helical" evidence="5">
    <location>
        <begin position="12"/>
        <end position="33"/>
    </location>
</feature>
<sequence length="87" mass="9580">MITGPAFENISWRTYIIFAVLNAAIIPPVYFFFPETAGRSLEDMDVIFALAHREGVSPVSVSLRRDVPMAGSPEANMILGHDEDLNA</sequence>
<dbReference type="Gene3D" id="1.20.1250.20">
    <property type="entry name" value="MFS general substrate transporter like domains"/>
    <property type="match status" value="1"/>
</dbReference>
<evidence type="ECO:0000313" key="6">
    <source>
        <dbReference type="EMBL" id="CAA7259651.1"/>
    </source>
</evidence>
<dbReference type="PANTHER" id="PTHR48022">
    <property type="entry name" value="PLASTIDIC GLUCOSE TRANSPORTER 4"/>
    <property type="match status" value="1"/>
</dbReference>
<keyword evidence="2 5" id="KW-0812">Transmembrane</keyword>
<evidence type="ECO:0000256" key="1">
    <source>
        <dbReference type="ARBA" id="ARBA00004141"/>
    </source>
</evidence>
<dbReference type="InterPro" id="IPR050360">
    <property type="entry name" value="MFS_Sugar_Transporters"/>
</dbReference>
<proteinExistence type="predicted"/>
<name>A0A8S0VWR2_CYCAE</name>
<dbReference type="InterPro" id="IPR036259">
    <property type="entry name" value="MFS_trans_sf"/>
</dbReference>
<dbReference type="GO" id="GO:0005351">
    <property type="term" value="F:carbohydrate:proton symporter activity"/>
    <property type="evidence" value="ECO:0007669"/>
    <property type="project" value="TreeGrafter"/>
</dbReference>
<dbReference type="EMBL" id="CACVBS010000028">
    <property type="protein sequence ID" value="CAA7259651.1"/>
    <property type="molecule type" value="Genomic_DNA"/>
</dbReference>
<dbReference type="InterPro" id="IPR005828">
    <property type="entry name" value="MFS_sugar_transport-like"/>
</dbReference>
<keyword evidence="7" id="KW-1185">Reference proteome</keyword>
<dbReference type="GO" id="GO:0016020">
    <property type="term" value="C:membrane"/>
    <property type="evidence" value="ECO:0007669"/>
    <property type="project" value="UniProtKB-SubCell"/>
</dbReference>
<evidence type="ECO:0000313" key="7">
    <source>
        <dbReference type="Proteomes" id="UP000467700"/>
    </source>
</evidence>
<gene>
    <name evidence="6" type="ORF">AAE3_LOCUS2228</name>
</gene>
<comment type="caution">
    <text evidence="6">The sequence shown here is derived from an EMBL/GenBank/DDBJ whole genome shotgun (WGS) entry which is preliminary data.</text>
</comment>
<comment type="subcellular location">
    <subcellularLocation>
        <location evidence="1">Membrane</location>
        <topology evidence="1">Multi-pass membrane protein</topology>
    </subcellularLocation>
</comment>
<dbReference type="AlphaFoldDB" id="A0A8S0VWR2"/>
<protein>
    <submittedName>
        <fullName evidence="6">Uncharacterized protein</fullName>
    </submittedName>
</protein>
<accession>A0A8S0VWR2</accession>
<reference evidence="6 7" key="1">
    <citation type="submission" date="2020-01" db="EMBL/GenBank/DDBJ databases">
        <authorList>
            <person name="Gupta K D."/>
        </authorList>
    </citation>
    <scope>NUCLEOTIDE SEQUENCE [LARGE SCALE GENOMIC DNA]</scope>
</reference>
<evidence type="ECO:0000256" key="3">
    <source>
        <dbReference type="ARBA" id="ARBA00022989"/>
    </source>
</evidence>
<organism evidence="6 7">
    <name type="scientific">Cyclocybe aegerita</name>
    <name type="common">Black poplar mushroom</name>
    <name type="synonym">Agrocybe aegerita</name>
    <dbReference type="NCBI Taxonomy" id="1973307"/>
    <lineage>
        <taxon>Eukaryota</taxon>
        <taxon>Fungi</taxon>
        <taxon>Dikarya</taxon>
        <taxon>Basidiomycota</taxon>
        <taxon>Agaricomycotina</taxon>
        <taxon>Agaricomycetes</taxon>
        <taxon>Agaricomycetidae</taxon>
        <taxon>Agaricales</taxon>
        <taxon>Agaricineae</taxon>
        <taxon>Bolbitiaceae</taxon>
        <taxon>Cyclocybe</taxon>
    </lineage>
</organism>
<dbReference type="Pfam" id="PF00083">
    <property type="entry name" value="Sugar_tr"/>
    <property type="match status" value="1"/>
</dbReference>
<dbReference type="Proteomes" id="UP000467700">
    <property type="component" value="Unassembled WGS sequence"/>
</dbReference>
<dbReference type="PANTHER" id="PTHR48022:SF68">
    <property type="entry name" value="MAJOR FACILITATOR SUPERFAMILY (MFS) PROFILE DOMAIN-CONTAINING PROTEIN-RELATED"/>
    <property type="match status" value="1"/>
</dbReference>
<evidence type="ECO:0000256" key="4">
    <source>
        <dbReference type="ARBA" id="ARBA00023136"/>
    </source>
</evidence>
<evidence type="ECO:0000256" key="2">
    <source>
        <dbReference type="ARBA" id="ARBA00022692"/>
    </source>
</evidence>
<keyword evidence="3 5" id="KW-1133">Transmembrane helix</keyword>
<keyword evidence="4 5" id="KW-0472">Membrane</keyword>
<dbReference type="OrthoDB" id="2544694at2759"/>